<dbReference type="EMBL" id="ABJB010154171">
    <property type="status" value="NOT_ANNOTATED_CDS"/>
    <property type="molecule type" value="Genomic_DNA"/>
</dbReference>
<dbReference type="OrthoDB" id="6509312at2759"/>
<evidence type="ECO:0000313" key="2">
    <source>
        <dbReference type="EnsemblMetazoa" id="ISCW002624-PA"/>
    </source>
</evidence>
<gene>
    <name evidence="1" type="ORF">IscW_ISCW002624</name>
</gene>
<evidence type="ECO:0000313" key="3">
    <source>
        <dbReference type="Proteomes" id="UP000001555"/>
    </source>
</evidence>
<accession>B7PDP7</accession>
<dbReference type="PaxDb" id="6945-B7PDP7"/>
<dbReference type="Proteomes" id="UP000001555">
    <property type="component" value="Unassembled WGS sequence"/>
</dbReference>
<name>B7PDP7_IXOSC</name>
<dbReference type="InterPro" id="IPR006631">
    <property type="entry name" value="DM4_12"/>
</dbReference>
<reference evidence="2" key="2">
    <citation type="submission" date="2020-05" db="UniProtKB">
        <authorList>
            <consortium name="EnsemblMetazoa"/>
        </authorList>
    </citation>
    <scope>IDENTIFICATION</scope>
    <source>
        <strain evidence="2">wikel</strain>
    </source>
</reference>
<keyword evidence="3" id="KW-1185">Reference proteome</keyword>
<dbReference type="EnsemblMetazoa" id="ISCW002624-RA">
    <property type="protein sequence ID" value="ISCW002624-PA"/>
    <property type="gene ID" value="ISCW002624"/>
</dbReference>
<dbReference type="VEuPathDB" id="VectorBase:ISCP_020074"/>
<protein>
    <submittedName>
        <fullName evidence="1 2">Secreted protein, putative</fullName>
    </submittedName>
</protein>
<dbReference type="HOGENOM" id="CLU_656015_0_0_1"/>
<dbReference type="VEuPathDB" id="VectorBase:ISCW002624"/>
<dbReference type="VEuPathDB" id="VectorBase:ISCI002624"/>
<dbReference type="Pfam" id="PF07841">
    <property type="entry name" value="DM4_12"/>
    <property type="match status" value="1"/>
</dbReference>
<dbReference type="AlphaFoldDB" id="B7PDP7"/>
<sequence length="419" mass="46053">MQIRERVFKTMRYGPKAGYKRKSFSQSTSHRFQNLRSHSPAAATMRIVLISALTVAMLLLLCVAPADATKHLIFAPFIWAGGLVKDATHGLIAHKLSIATKLLAMITGNRSFRASVQYDSRLEKYQKPPTETGSYFHKVPEVVPKPSPVDVEHDVKVDWLPGVKMPHPHFPHLHLPQVHLPHPHLPSLPSFHLPKLPLPDLSHLTKFHKMPQLPSVAGMFHGPKFASGYVNGGFKIGHGGPADQVRGRSFNFTIKGPLKGRVAFGGASDTTTSPKAVVQELTKVATSNATRNFTTTVMDLSQQLMKQANGTNSTLPKFMTRRSADKPSLATYFSFIQSNDEGDCIPKMVCSMAAQPHEFGDYGAKVLEFFEAMEPSPSAPAHAYKEAIRRGQQGLNCSEKYSSCKVDSKHLAQIGGSEL</sequence>
<organism>
    <name type="scientific">Ixodes scapularis</name>
    <name type="common">Black-legged tick</name>
    <name type="synonym">Deer tick</name>
    <dbReference type="NCBI Taxonomy" id="6945"/>
    <lineage>
        <taxon>Eukaryota</taxon>
        <taxon>Metazoa</taxon>
        <taxon>Ecdysozoa</taxon>
        <taxon>Arthropoda</taxon>
        <taxon>Chelicerata</taxon>
        <taxon>Arachnida</taxon>
        <taxon>Acari</taxon>
        <taxon>Parasitiformes</taxon>
        <taxon>Ixodida</taxon>
        <taxon>Ixodoidea</taxon>
        <taxon>Ixodidae</taxon>
        <taxon>Ixodinae</taxon>
        <taxon>Ixodes</taxon>
    </lineage>
</organism>
<dbReference type="InParanoid" id="B7PDP7"/>
<proteinExistence type="predicted"/>
<dbReference type="EMBL" id="DS690902">
    <property type="protein sequence ID" value="EEC04719.1"/>
    <property type="molecule type" value="Genomic_DNA"/>
</dbReference>
<evidence type="ECO:0000313" key="1">
    <source>
        <dbReference type="EMBL" id="EEC04719.1"/>
    </source>
</evidence>
<reference evidence="1 3" key="1">
    <citation type="submission" date="2008-03" db="EMBL/GenBank/DDBJ databases">
        <title>Annotation of Ixodes scapularis.</title>
        <authorList>
            <consortium name="Ixodes scapularis Genome Project Consortium"/>
            <person name="Caler E."/>
            <person name="Hannick L.I."/>
            <person name="Bidwell S."/>
            <person name="Joardar V."/>
            <person name="Thiagarajan M."/>
            <person name="Amedeo P."/>
            <person name="Galinsky K.J."/>
            <person name="Schobel S."/>
            <person name="Inman J."/>
            <person name="Hostetler J."/>
            <person name="Miller J."/>
            <person name="Hammond M."/>
            <person name="Megy K."/>
            <person name="Lawson D."/>
            <person name="Kodira C."/>
            <person name="Sutton G."/>
            <person name="Meyer J."/>
            <person name="Hill C.A."/>
            <person name="Birren B."/>
            <person name="Nene V."/>
            <person name="Collins F."/>
            <person name="Alarcon-Chaidez F."/>
            <person name="Wikel S."/>
            <person name="Strausberg R."/>
        </authorList>
    </citation>
    <scope>NUCLEOTIDE SEQUENCE [LARGE SCALE GENOMIC DNA]</scope>
    <source>
        <strain evidence="3">Wikel</strain>
        <strain evidence="1">Wikel colony</strain>
    </source>
</reference>